<accession>A0A369KZH7</accession>
<name>A0A369KZH7_9BACT</name>
<dbReference type="AlphaFoldDB" id="A0A369KZH7"/>
<dbReference type="Gene3D" id="1.25.40.10">
    <property type="entry name" value="Tetratricopeptide repeat domain"/>
    <property type="match status" value="1"/>
</dbReference>
<dbReference type="Proteomes" id="UP000253934">
    <property type="component" value="Unassembled WGS sequence"/>
</dbReference>
<evidence type="ECO:0000313" key="2">
    <source>
        <dbReference type="Proteomes" id="UP000253934"/>
    </source>
</evidence>
<dbReference type="EMBL" id="QOVW01000007">
    <property type="protein sequence ID" value="RDB37143.1"/>
    <property type="molecule type" value="Genomic_DNA"/>
</dbReference>
<proteinExistence type="predicted"/>
<comment type="caution">
    <text evidence="1">The sequence shown here is derived from an EMBL/GenBank/DDBJ whole genome shotgun (WGS) entry which is preliminary data.</text>
</comment>
<keyword evidence="2" id="KW-1185">Reference proteome</keyword>
<evidence type="ECO:0000313" key="1">
    <source>
        <dbReference type="EMBL" id="RDB37143.1"/>
    </source>
</evidence>
<organism evidence="1 2">
    <name type="scientific">Spirobacillus cienkowskii</name>
    <dbReference type="NCBI Taxonomy" id="495820"/>
    <lineage>
        <taxon>Bacteria</taxon>
        <taxon>Pseudomonadati</taxon>
        <taxon>Bdellovibrionota</taxon>
        <taxon>Oligoflexia</taxon>
        <taxon>Silvanigrellales</taxon>
        <taxon>Spirobacillus</taxon>
    </lineage>
</organism>
<gene>
    <name evidence="1" type="ORF">DCC88_01510</name>
</gene>
<evidence type="ECO:0008006" key="3">
    <source>
        <dbReference type="Google" id="ProtNLM"/>
    </source>
</evidence>
<dbReference type="InterPro" id="IPR011990">
    <property type="entry name" value="TPR-like_helical_dom_sf"/>
</dbReference>
<sequence length="1056" mass="124295">MAELIKAVCKNGFNKMKKIIFLIIIIFHFKIYCNEKFFIPDLSHKSKNRFNSKTEQEEQVKDVFKGIFELHYETWKEEFIRDLNFKAQITDLEEEKLLQDSKKIQEEKIKISIENLKKIYNKKEKNNAFFEAAYKLSLYSFMTKILDANESRSILDDCIENFKVNDENKKLFIRIHLLAGYLAFHSEKYVLSSSYYKDIINLKLNLKNLKEELVRAYIGLGDAEFEQYNFQNSLKFYEKGFDLVKNIAEKDQYKYLNFVGNINIRLLWASYRNANYQIAVNYAYNLSREHLKYKKIISEKVFEDIIRIGGIALFETRDINKFDLIASDKASGEIGKKMIVKAFYQLTSSGHANEVENIAKIIEDKFKFSKSHLDFIDARIEALKYIQNFDKLNELAYYATAYISMESVWKTRLSLSENEEDKRRNLIFEYSLPSAQYFYKLGQTTKSLSMYLKSAEIYNSRLQEHFDGDKREELLQLYADALMKGEDYENALKVVEESFKYTLNIDSLKIAWYQFVYISRKISEDEFNSQSEKYKKYENAVDGFIANFPDNPQARLALFESAKRAEVLKDYKNSRNRYEKILSLKPLDLAMFNLEEKSKTCFALANLYIKMNTGSDEIPIAAGALEKFVNMSVVNNEVKEFVLNSNYKIALLFSSNLKIKGELLNSVNFLESWVINFINNPNSGNIAVLALEDFSSMQNWEKVSSLSNYFINNNSKNNRINEVMYWKARAYDMQLQFLNAASLYDKSSFNNTNFISVDKRLYALKRALEIYSIFNKESDAARLLERIGKISLMQEKIDNTEFLNYLINSADKYYNLKNYSKSNLIYKDVLKIKNIDKYSYNRALFGVSLSNLHLVNKYNYSVIDKNINKIYIENNIKKDNLMDKIIFDVIEKLNNFEDYVFNKNYISFNKKMNNKDIDFMLNSINRLKNRLKLFKNKANFIEVINKSNILLGKMSSMLSDSYSKYYQFLKNDKFLITANILNTDAKKYFYDALTNISNDIDNQILISSYLSKYENREFKVIPQPLVQTSQNSEFIYDYLFNTFFNNNTNYKKGVDE</sequence>
<protein>
    <recommendedName>
        <fullName evidence="3">Tetratricopeptide repeat protein</fullName>
    </recommendedName>
</protein>
<reference evidence="1" key="1">
    <citation type="submission" date="2018-04" db="EMBL/GenBank/DDBJ databases">
        <title>Draft genome sequence of the Candidatus Spirobacillus cienkowskii, a pathogen of freshwater Daphnia species, reconstructed from hemolymph metagenomic reads.</title>
        <authorList>
            <person name="Bresciani L."/>
            <person name="Lemos L.N."/>
            <person name="Wale N."/>
            <person name="Lin J.Y."/>
            <person name="Fernandes G.R."/>
            <person name="Duffy M.A."/>
            <person name="Rodrigues J.M."/>
        </authorList>
    </citation>
    <scope>NUCLEOTIDE SEQUENCE [LARGE SCALE GENOMIC DNA]</scope>
    <source>
        <strain evidence="1">Binning01</strain>
    </source>
</reference>
<dbReference type="SUPFAM" id="SSF48452">
    <property type="entry name" value="TPR-like"/>
    <property type="match status" value="1"/>
</dbReference>